<organism evidence="1 2">
    <name type="scientific">Desmophyllum pertusum</name>
    <dbReference type="NCBI Taxonomy" id="174260"/>
    <lineage>
        <taxon>Eukaryota</taxon>
        <taxon>Metazoa</taxon>
        <taxon>Cnidaria</taxon>
        <taxon>Anthozoa</taxon>
        <taxon>Hexacorallia</taxon>
        <taxon>Scleractinia</taxon>
        <taxon>Caryophylliina</taxon>
        <taxon>Caryophylliidae</taxon>
        <taxon>Desmophyllum</taxon>
    </lineage>
</organism>
<gene>
    <name evidence="1" type="ORF">OS493_019498</name>
</gene>
<dbReference type="Proteomes" id="UP001163046">
    <property type="component" value="Unassembled WGS sequence"/>
</dbReference>
<evidence type="ECO:0000313" key="1">
    <source>
        <dbReference type="EMBL" id="KAJ7384821.1"/>
    </source>
</evidence>
<dbReference type="PANTHER" id="PTHR33050:SF7">
    <property type="entry name" value="RIBONUCLEASE H"/>
    <property type="match status" value="1"/>
</dbReference>
<name>A0A9X0D339_9CNID</name>
<evidence type="ECO:0000313" key="2">
    <source>
        <dbReference type="Proteomes" id="UP001163046"/>
    </source>
</evidence>
<protein>
    <submittedName>
        <fullName evidence="1">Uncharacterized protein</fullName>
    </submittedName>
</protein>
<comment type="caution">
    <text evidence="1">The sequence shown here is derived from an EMBL/GenBank/DDBJ whole genome shotgun (WGS) entry which is preliminary data.</text>
</comment>
<dbReference type="OrthoDB" id="5988562at2759"/>
<accession>A0A9X0D339</accession>
<dbReference type="EMBL" id="MU825884">
    <property type="protein sequence ID" value="KAJ7384821.1"/>
    <property type="molecule type" value="Genomic_DNA"/>
</dbReference>
<sequence length="264" mass="28843">MTWREEKHVSLSLASDASGSGWGGALLNSDGHAVKEVGDLWSEPLLSCPIHVKETIALSRTLRALGDVVRDRRVYALVDSAVLLGCWERQYDSSHAILEALKYLFWTTVDLNVAISLQYVKSADNPADAPSRRLSLVDSALAPRIWSIVQRVFGGPGGHTCDLMARDSNAQRDDNGIPLPYIAPMATPQALGVNLFVHDISRVEGSVFESCYVFPPLQLIGPILNSYGNRKHGVPLWYQTDTPGLTGDLSSDQSARCNGAWPCR</sequence>
<keyword evidence="2" id="KW-1185">Reference proteome</keyword>
<dbReference type="AlphaFoldDB" id="A0A9X0D339"/>
<dbReference type="PANTHER" id="PTHR33050">
    <property type="entry name" value="REVERSE TRANSCRIPTASE DOMAIN-CONTAINING PROTEIN"/>
    <property type="match status" value="1"/>
</dbReference>
<dbReference type="InterPro" id="IPR052055">
    <property type="entry name" value="Hepadnavirus_pol/RT"/>
</dbReference>
<reference evidence="1" key="1">
    <citation type="submission" date="2023-01" db="EMBL/GenBank/DDBJ databases">
        <title>Genome assembly of the deep-sea coral Lophelia pertusa.</title>
        <authorList>
            <person name="Herrera S."/>
            <person name="Cordes E."/>
        </authorList>
    </citation>
    <scope>NUCLEOTIDE SEQUENCE</scope>
    <source>
        <strain evidence="1">USNM1676648</strain>
        <tissue evidence="1">Polyp</tissue>
    </source>
</reference>
<proteinExistence type="predicted"/>